<dbReference type="Pfam" id="PF07109">
    <property type="entry name" value="Mg-por_mtran_C"/>
    <property type="match status" value="1"/>
</dbReference>
<dbReference type="PROSITE" id="PS51556">
    <property type="entry name" value="SAM_MT_MG_PIX"/>
    <property type="match status" value="1"/>
</dbReference>
<dbReference type="Proteomes" id="UP001165090">
    <property type="component" value="Unassembled WGS sequence"/>
</dbReference>
<feature type="transmembrane region" description="Helical" evidence="1">
    <location>
        <begin position="83"/>
        <end position="103"/>
    </location>
</feature>
<reference evidence="3 4" key="1">
    <citation type="journal article" date="2023" name="IScience">
        <title>Expanded male sex-determining region conserved during the evolution of homothallism in the green alga Volvox.</title>
        <authorList>
            <person name="Yamamoto K."/>
            <person name="Matsuzaki R."/>
            <person name="Mahakham W."/>
            <person name="Heman W."/>
            <person name="Sekimoto H."/>
            <person name="Kawachi M."/>
            <person name="Minakuchi Y."/>
            <person name="Toyoda A."/>
            <person name="Nozaki H."/>
        </authorList>
    </citation>
    <scope>NUCLEOTIDE SEQUENCE [LARGE SCALE GENOMIC DNA]</scope>
    <source>
        <strain evidence="3 4">NIES-4468</strain>
    </source>
</reference>
<proteinExistence type="predicted"/>
<keyword evidence="1" id="KW-0812">Transmembrane</keyword>
<keyword evidence="1" id="KW-1133">Transmembrane helix</keyword>
<dbReference type="Gene3D" id="3.40.50.150">
    <property type="entry name" value="Vaccinia Virus protein VP39"/>
    <property type="match status" value="1"/>
</dbReference>
<gene>
    <name evidence="3" type="ORF">VaNZ11_000424</name>
</gene>
<dbReference type="SUPFAM" id="SSF53335">
    <property type="entry name" value="S-adenosyl-L-methionine-dependent methyltransferases"/>
    <property type="match status" value="1"/>
</dbReference>
<dbReference type="EMBL" id="BSDZ01000003">
    <property type="protein sequence ID" value="GLI58681.1"/>
    <property type="molecule type" value="Genomic_DNA"/>
</dbReference>
<evidence type="ECO:0000256" key="1">
    <source>
        <dbReference type="SAM" id="Phobius"/>
    </source>
</evidence>
<dbReference type="InterPro" id="IPR029063">
    <property type="entry name" value="SAM-dependent_MTases_sf"/>
</dbReference>
<dbReference type="InterPro" id="IPR010940">
    <property type="entry name" value="Mg_prot_MeTrfase_C"/>
</dbReference>
<evidence type="ECO:0000313" key="3">
    <source>
        <dbReference type="EMBL" id="GLI58681.1"/>
    </source>
</evidence>
<keyword evidence="1" id="KW-0472">Membrane</keyword>
<dbReference type="NCBIfam" id="TIGR02021">
    <property type="entry name" value="BchM-ChlM"/>
    <property type="match status" value="1"/>
</dbReference>
<evidence type="ECO:0000313" key="4">
    <source>
        <dbReference type="Proteomes" id="UP001165090"/>
    </source>
</evidence>
<organism evidence="3 4">
    <name type="scientific">Volvox africanus</name>
    <dbReference type="NCBI Taxonomy" id="51714"/>
    <lineage>
        <taxon>Eukaryota</taxon>
        <taxon>Viridiplantae</taxon>
        <taxon>Chlorophyta</taxon>
        <taxon>core chlorophytes</taxon>
        <taxon>Chlorophyceae</taxon>
        <taxon>CS clade</taxon>
        <taxon>Chlamydomonadales</taxon>
        <taxon>Volvocaceae</taxon>
        <taxon>Volvox</taxon>
    </lineage>
</organism>
<accession>A0ABQ5RM59</accession>
<dbReference type="CDD" id="cd02440">
    <property type="entry name" value="AdoMet_MTases"/>
    <property type="match status" value="1"/>
</dbReference>
<keyword evidence="4" id="KW-1185">Reference proteome</keyword>
<dbReference type="InterPro" id="IPR010251">
    <property type="entry name" value="Mg_prot_MeTrfase"/>
</dbReference>
<comment type="caution">
    <text evidence="3">The sequence shown here is derived from an EMBL/GenBank/DDBJ whole genome shotgun (WGS) entry which is preliminary data.</text>
</comment>
<sequence>QQIQTGHIVAVEATMQCLKQKPFQATRPFASRARRVVRCLAHLRQSDVALRAAGGAAVLALSSTSTAHASEILSSANGLDGSLTFAVGGGVAIAGLGALLIATDPQKRRTEQMAQTGGDEKEAVKNYFNTAGFERWRKIYGETSEVNKVQLDIRTGHAQTVDKVLRWVDEEGGVTGTTVCDAGCGTGSLAIPLALRGAILSASDISAAMAGEAERRYQEALVATGSKVPKVAPKFEAMDLESIQGSYHTVTCLDVMIHYPQDKVDGMISHLASLANNRLIISFAPKTLSYSILKRIGELFPGPSKATRAYLHREEDVEAALQRAGFKVTKREMTATNFYFSRLLEAVRN</sequence>
<protein>
    <recommendedName>
        <fullName evidence="2">Magnesium-protoporphyrin IX methyltransferase C-terminal domain-containing protein</fullName>
    </recommendedName>
</protein>
<feature type="non-terminal residue" evidence="3">
    <location>
        <position position="1"/>
    </location>
</feature>
<feature type="domain" description="Magnesium-protoporphyrin IX methyltransferase C-terminal" evidence="2">
    <location>
        <begin position="252"/>
        <end position="348"/>
    </location>
</feature>
<evidence type="ECO:0000259" key="2">
    <source>
        <dbReference type="Pfam" id="PF07109"/>
    </source>
</evidence>
<name>A0ABQ5RM59_9CHLO</name>